<evidence type="ECO:0000256" key="4">
    <source>
        <dbReference type="ARBA" id="ARBA00024778"/>
    </source>
</evidence>
<evidence type="ECO:0000256" key="1">
    <source>
        <dbReference type="ARBA" id="ARBA00004123"/>
    </source>
</evidence>
<dbReference type="Pfam" id="PF17745">
    <property type="entry name" value="Ydr279_N"/>
    <property type="match status" value="1"/>
</dbReference>
<evidence type="ECO:0000259" key="7">
    <source>
        <dbReference type="Pfam" id="PF09468"/>
    </source>
</evidence>
<name>A0A8K0JRS9_9TREE</name>
<dbReference type="InterPro" id="IPR019024">
    <property type="entry name" value="RNase_H2_suB_wHTH"/>
</dbReference>
<feature type="compositionally biased region" description="Basic and acidic residues" evidence="6">
    <location>
        <begin position="354"/>
        <end position="376"/>
    </location>
</feature>
<dbReference type="Pfam" id="PF09468">
    <property type="entry name" value="RNase_H2-Ydr279"/>
    <property type="match status" value="1"/>
</dbReference>
<comment type="caution">
    <text evidence="9">The sequence shown here is derived from an EMBL/GenBank/DDBJ whole genome shotgun (WGS) entry which is preliminary data.</text>
</comment>
<dbReference type="OrthoDB" id="29098at2759"/>
<reference evidence="9" key="1">
    <citation type="submission" date="2020-04" db="EMBL/GenBank/DDBJ databases">
        <title>Analysis of mating type loci in Filobasidium floriforme.</title>
        <authorList>
            <person name="Nowrousian M."/>
        </authorList>
    </citation>
    <scope>NUCLEOTIDE SEQUENCE</scope>
    <source>
        <strain evidence="9">CBS 6242</strain>
    </source>
</reference>
<dbReference type="InterPro" id="IPR041195">
    <property type="entry name" value="Rnh202_N"/>
</dbReference>
<dbReference type="GO" id="GO:0006401">
    <property type="term" value="P:RNA catabolic process"/>
    <property type="evidence" value="ECO:0007669"/>
    <property type="project" value="TreeGrafter"/>
</dbReference>
<keyword evidence="3" id="KW-0539">Nucleus</keyword>
<organism evidence="9 10">
    <name type="scientific">Filobasidium floriforme</name>
    <dbReference type="NCBI Taxonomy" id="5210"/>
    <lineage>
        <taxon>Eukaryota</taxon>
        <taxon>Fungi</taxon>
        <taxon>Dikarya</taxon>
        <taxon>Basidiomycota</taxon>
        <taxon>Agaricomycotina</taxon>
        <taxon>Tremellomycetes</taxon>
        <taxon>Filobasidiales</taxon>
        <taxon>Filobasidiaceae</taxon>
        <taxon>Filobasidium</taxon>
    </lineage>
</organism>
<dbReference type="AlphaFoldDB" id="A0A8K0JRS9"/>
<dbReference type="PANTHER" id="PTHR13383">
    <property type="entry name" value="RIBONUCLEASE H2 SUBUNIT B"/>
    <property type="match status" value="1"/>
</dbReference>
<dbReference type="PANTHER" id="PTHR13383:SF11">
    <property type="entry name" value="RIBONUCLEASE H2 SUBUNIT B"/>
    <property type="match status" value="1"/>
</dbReference>
<evidence type="ECO:0000313" key="9">
    <source>
        <dbReference type="EMBL" id="KAG7575460.1"/>
    </source>
</evidence>
<evidence type="ECO:0000259" key="8">
    <source>
        <dbReference type="Pfam" id="PF17745"/>
    </source>
</evidence>
<dbReference type="GO" id="GO:0005654">
    <property type="term" value="C:nucleoplasm"/>
    <property type="evidence" value="ECO:0007669"/>
    <property type="project" value="TreeGrafter"/>
</dbReference>
<dbReference type="Gene3D" id="2.20.25.530">
    <property type="match status" value="1"/>
</dbReference>
<evidence type="ECO:0000256" key="6">
    <source>
        <dbReference type="SAM" id="MobiDB-lite"/>
    </source>
</evidence>
<dbReference type="EMBL" id="JABELV010000003">
    <property type="protein sequence ID" value="KAG7575460.1"/>
    <property type="molecule type" value="Genomic_DNA"/>
</dbReference>
<dbReference type="Proteomes" id="UP000812966">
    <property type="component" value="Unassembled WGS sequence"/>
</dbReference>
<evidence type="ECO:0000256" key="2">
    <source>
        <dbReference type="ARBA" id="ARBA00019062"/>
    </source>
</evidence>
<feature type="domain" description="Ribonuclease H2 subunit B wHTH" evidence="7">
    <location>
        <begin position="108"/>
        <end position="306"/>
    </location>
</feature>
<dbReference type="CDD" id="cd09270">
    <property type="entry name" value="RNase_H2-B"/>
    <property type="match status" value="1"/>
</dbReference>
<dbReference type="InterPro" id="IPR040456">
    <property type="entry name" value="RNase_H2_suB"/>
</dbReference>
<comment type="subcellular location">
    <subcellularLocation>
        <location evidence="1">Nucleus</location>
    </subcellularLocation>
</comment>
<evidence type="ECO:0000313" key="10">
    <source>
        <dbReference type="Proteomes" id="UP000812966"/>
    </source>
</evidence>
<evidence type="ECO:0000256" key="5">
    <source>
        <dbReference type="ARBA" id="ARBA00033464"/>
    </source>
</evidence>
<feature type="region of interest" description="Disordered" evidence="6">
    <location>
        <begin position="338"/>
        <end position="395"/>
    </location>
</feature>
<proteinExistence type="predicted"/>
<gene>
    <name evidence="9" type="ORF">FFLO_00279</name>
</gene>
<keyword evidence="10" id="KW-1185">Reference proteome</keyword>
<comment type="function">
    <text evidence="4">Non catalytic subunit of RNase H2, an endonuclease that specifically degrades the RNA of RNA:DNA hybrids. Participates in DNA replication, possibly by mediating the removal of lagging-strand Okazaki fragment RNA primers during DNA replication. Mediates the excision of single ribonucleotides from DNA:RNA duplexes.</text>
</comment>
<accession>A0A8K0JRS9</accession>
<dbReference type="Gene3D" id="1.10.20.120">
    <property type="match status" value="1"/>
</dbReference>
<feature type="domain" description="Rnh202 triple barrel" evidence="8">
    <location>
        <begin position="38"/>
        <end position="105"/>
    </location>
</feature>
<protein>
    <recommendedName>
        <fullName evidence="2">Ribonuclease H2 subunit B</fullName>
    </recommendedName>
    <alternativeName>
        <fullName evidence="5">Ribonuclease HI subunit B</fullName>
    </alternativeName>
</protein>
<sequence length="395" mass="44077">MTTPMTEMSYFAVVPKELYDPSVLSSISTTNPVAGPSLPKLAQQLPHRYLKLPHPRTGAPSLYLVQDEEGKILEVQAINPERKRSWFYGDQIISDGSLLLMTPINPRYLLIPLLIAYATTPSSSSASSSLRTIARITLSHALRDERSDNFLPMDDLVDSLSRLPVGNEDNDDIEFEEDGDVAKFLGLPIVRQALLSLLETKSIASETYYRPNLDGIVTWLRQRLSLLIEGETFDQQPSLKRGLVSLGLGPLLHDLSVSDRQLQEQGGEVEVKVKVRREEDEQVLRLARVRLASDVLGQYLEPGTKEAVVESYDFGPLDRYLETQDSLLYAATRPNNQSQEAFWDEGPAGAGGAKKKETGLKRKTSEKGSRAQESLKKVNTSKMPKLTSFFRKKTD</sequence>
<dbReference type="GO" id="GO:0032299">
    <property type="term" value="C:ribonuclease H2 complex"/>
    <property type="evidence" value="ECO:0007669"/>
    <property type="project" value="InterPro"/>
</dbReference>
<evidence type="ECO:0000256" key="3">
    <source>
        <dbReference type="ARBA" id="ARBA00023242"/>
    </source>
</evidence>